<dbReference type="RefSeq" id="WP_190407515.1">
    <property type="nucleotide sequence ID" value="NZ_JACJRF010000019.1"/>
</dbReference>
<feature type="domain" description="SH3b" evidence="2">
    <location>
        <begin position="105"/>
        <end position="152"/>
    </location>
</feature>
<sequence>MFSGILKFILGIFLAIAVLLGSGVAVALYFMNRTAIPPTKPIYANDSPALKDPNIKQTKAEPTPTSPAKPETSPTPTPTPSASPTETAEPLPPGTYRGRITWPQGVSLRSEPTQDSQRVGGAGFNENIIVLEENQDKVWIKIRVESTKLEGWTKIGNIQRVDE</sequence>
<proteinExistence type="predicted"/>
<keyword evidence="4" id="KW-1185">Reference proteome</keyword>
<evidence type="ECO:0000313" key="4">
    <source>
        <dbReference type="Proteomes" id="UP000607281"/>
    </source>
</evidence>
<feature type="region of interest" description="Disordered" evidence="1">
    <location>
        <begin position="41"/>
        <end position="120"/>
    </location>
</feature>
<comment type="caution">
    <text evidence="3">The sequence shown here is derived from an EMBL/GenBank/DDBJ whole genome shotgun (WGS) entry which is preliminary data.</text>
</comment>
<protein>
    <submittedName>
        <fullName evidence="3">SH3 domain-containing protein</fullName>
    </submittedName>
</protein>
<evidence type="ECO:0000259" key="2">
    <source>
        <dbReference type="Pfam" id="PF08239"/>
    </source>
</evidence>
<organism evidence="3 4">
    <name type="scientific">Anabaena subtropica FACHB-260</name>
    <dbReference type="NCBI Taxonomy" id="2692884"/>
    <lineage>
        <taxon>Bacteria</taxon>
        <taxon>Bacillati</taxon>
        <taxon>Cyanobacteriota</taxon>
        <taxon>Cyanophyceae</taxon>
        <taxon>Nostocales</taxon>
        <taxon>Nostocaceae</taxon>
        <taxon>Anabaena</taxon>
    </lineage>
</organism>
<dbReference type="Pfam" id="PF08239">
    <property type="entry name" value="SH3_3"/>
    <property type="match status" value="1"/>
</dbReference>
<evidence type="ECO:0000313" key="3">
    <source>
        <dbReference type="EMBL" id="MBD2345067.1"/>
    </source>
</evidence>
<accession>A0ABR8CPE8</accession>
<reference evidence="3 4" key="1">
    <citation type="journal article" date="2020" name="ISME J.">
        <title>Comparative genomics reveals insights into cyanobacterial evolution and habitat adaptation.</title>
        <authorList>
            <person name="Chen M.Y."/>
            <person name="Teng W.K."/>
            <person name="Zhao L."/>
            <person name="Hu C.X."/>
            <person name="Zhou Y.K."/>
            <person name="Han B.P."/>
            <person name="Song L.R."/>
            <person name="Shu W.S."/>
        </authorList>
    </citation>
    <scope>NUCLEOTIDE SEQUENCE [LARGE SCALE GENOMIC DNA]</scope>
    <source>
        <strain evidence="3 4">FACHB-260</strain>
    </source>
</reference>
<gene>
    <name evidence="3" type="ORF">H6G18_13045</name>
</gene>
<dbReference type="EMBL" id="JACJRF010000019">
    <property type="protein sequence ID" value="MBD2345067.1"/>
    <property type="molecule type" value="Genomic_DNA"/>
</dbReference>
<dbReference type="Proteomes" id="UP000607281">
    <property type="component" value="Unassembled WGS sequence"/>
</dbReference>
<dbReference type="InterPro" id="IPR003646">
    <property type="entry name" value="SH3-like_bac-type"/>
</dbReference>
<feature type="compositionally biased region" description="Low complexity" evidence="1">
    <location>
        <begin position="60"/>
        <end position="72"/>
    </location>
</feature>
<evidence type="ECO:0000256" key="1">
    <source>
        <dbReference type="SAM" id="MobiDB-lite"/>
    </source>
</evidence>
<name>A0ABR8CPE8_9NOST</name>